<reference evidence="3" key="2">
    <citation type="submission" date="2011-02" db="EMBL/GenBank/DDBJ databases">
        <title>The complete genome of Fluviicola taffensis DSM 16823.</title>
        <authorList>
            <consortium name="US DOE Joint Genome Institute (JGI-PGF)"/>
            <person name="Lucas S."/>
            <person name="Copeland A."/>
            <person name="Lapidus A."/>
            <person name="Bruce D."/>
            <person name="Goodwin L."/>
            <person name="Pitluck S."/>
            <person name="Kyrpides N."/>
            <person name="Mavromatis K."/>
            <person name="Ivanova N."/>
            <person name="Mikhailova N."/>
            <person name="Pagani I."/>
            <person name="Chertkov O."/>
            <person name="Detter J.C."/>
            <person name="Han C."/>
            <person name="Tapia R."/>
            <person name="Land M."/>
            <person name="Hauser L."/>
            <person name="Markowitz V."/>
            <person name="Cheng J.-F."/>
            <person name="Hugenholtz P."/>
            <person name="Woyke T."/>
            <person name="Wu D."/>
            <person name="Tindall B."/>
            <person name="Pomrenke H.G."/>
            <person name="Brambilla E."/>
            <person name="Klenk H.-P."/>
            <person name="Eisen J.A."/>
        </authorList>
    </citation>
    <scope>NUCLEOTIDE SEQUENCE [LARGE SCALE GENOMIC DNA]</scope>
    <source>
        <strain evidence="3">DSM 16823 / RW262 / RW262</strain>
    </source>
</reference>
<feature type="signal peptide" evidence="1">
    <location>
        <begin position="1"/>
        <end position="19"/>
    </location>
</feature>
<dbReference type="RefSeq" id="WP_013686514.1">
    <property type="nucleotide sequence ID" value="NC_015321.1"/>
</dbReference>
<dbReference type="AlphaFoldDB" id="F2IHH9"/>
<evidence type="ECO:0008006" key="4">
    <source>
        <dbReference type="Google" id="ProtNLM"/>
    </source>
</evidence>
<keyword evidence="1" id="KW-0732">Signal</keyword>
<dbReference type="STRING" id="755732.Fluta_1753"/>
<sequence length="406" mass="47630" precursor="true">MKKISFLFLLVFTTLITQAAEPYNYNQNYNFNKYIKEGKWISYADDYDKYEVNLTKENTGKTDFEGNEIFKWHFKCDKYEAYLVPDNEFYPLFYRLLVKRDDKKGFYSQDTDRSGMRDIGFIVLNENHIACVVINDEAAALKEEKVNHSRIAVTVSNYNNLYHRMEPKTTASLYSFYRGKATGSPYRDWAAFMLAENLQEFYSTDSHKGKPMTQWKGIPTYYENLLKYQERQLELAKTKKLDALLSEFADGEYKLYTESSSYGKMDYGKIKLTFEKTNGKVTGFTVQNCFTDGLFYDKEKFFVKHTVGANGEVNFDGGKFYIIPFDGRLLIYYTMDGGMSSIMAVISPNQQDQFAEYISKGDFWSVNETDHTYFCKTEMETEYNKKLDKWKFGTFIQKYQKAFLAK</sequence>
<accession>F2IHH9</accession>
<gene>
    <name evidence="2" type="ordered locus">Fluta_1753</name>
</gene>
<dbReference type="EMBL" id="CP002542">
    <property type="protein sequence ID" value="AEA43744.1"/>
    <property type="molecule type" value="Genomic_DNA"/>
</dbReference>
<proteinExistence type="predicted"/>
<organism evidence="2 3">
    <name type="scientific">Fluviicola taffensis (strain DSM 16823 / NCIMB 13979 / RW262)</name>
    <dbReference type="NCBI Taxonomy" id="755732"/>
    <lineage>
        <taxon>Bacteria</taxon>
        <taxon>Pseudomonadati</taxon>
        <taxon>Bacteroidota</taxon>
        <taxon>Flavobacteriia</taxon>
        <taxon>Flavobacteriales</taxon>
        <taxon>Crocinitomicaceae</taxon>
        <taxon>Fluviicola</taxon>
    </lineage>
</organism>
<keyword evidence="3" id="KW-1185">Reference proteome</keyword>
<dbReference type="Proteomes" id="UP000007463">
    <property type="component" value="Chromosome"/>
</dbReference>
<evidence type="ECO:0000256" key="1">
    <source>
        <dbReference type="SAM" id="SignalP"/>
    </source>
</evidence>
<protein>
    <recommendedName>
        <fullName evidence="4">YARHG domain-containing protein</fullName>
    </recommendedName>
</protein>
<name>F2IHH9_FLUTR</name>
<feature type="chain" id="PRO_5003278599" description="YARHG domain-containing protein" evidence="1">
    <location>
        <begin position="20"/>
        <end position="406"/>
    </location>
</feature>
<dbReference type="HOGENOM" id="CLU_679255_0_0_10"/>
<reference evidence="2 3" key="1">
    <citation type="journal article" date="2011" name="Stand. Genomic Sci.">
        <title>Complete genome sequence of the gliding freshwater bacterium Fluviicola taffensis type strain (RW262).</title>
        <authorList>
            <person name="Woyke T."/>
            <person name="Chertkov O."/>
            <person name="Lapidus A."/>
            <person name="Nolan M."/>
            <person name="Lucas S."/>
            <person name="Del Rio T.G."/>
            <person name="Tice H."/>
            <person name="Cheng J.F."/>
            <person name="Tapia R."/>
            <person name="Han C."/>
            <person name="Goodwin L."/>
            <person name="Pitluck S."/>
            <person name="Liolios K."/>
            <person name="Pagani I."/>
            <person name="Ivanova N."/>
            <person name="Huntemann M."/>
            <person name="Mavromatis K."/>
            <person name="Mikhailova N."/>
            <person name="Pati A."/>
            <person name="Chen A."/>
            <person name="Palaniappan K."/>
            <person name="Land M."/>
            <person name="Hauser L."/>
            <person name="Brambilla E.M."/>
            <person name="Rohde M."/>
            <person name="Mwirichia R."/>
            <person name="Sikorski J."/>
            <person name="Tindall B.J."/>
            <person name="Goker M."/>
            <person name="Bristow J."/>
            <person name="Eisen J.A."/>
            <person name="Markowitz V."/>
            <person name="Hugenholtz P."/>
            <person name="Klenk H.P."/>
            <person name="Kyrpides N.C."/>
        </authorList>
    </citation>
    <scope>NUCLEOTIDE SEQUENCE [LARGE SCALE GENOMIC DNA]</scope>
    <source>
        <strain evidence="3">DSM 16823 / RW262 / RW262</strain>
    </source>
</reference>
<evidence type="ECO:0000313" key="3">
    <source>
        <dbReference type="Proteomes" id="UP000007463"/>
    </source>
</evidence>
<evidence type="ECO:0000313" key="2">
    <source>
        <dbReference type="EMBL" id="AEA43744.1"/>
    </source>
</evidence>
<dbReference type="KEGG" id="fte:Fluta_1753"/>